<comment type="caution">
    <text evidence="7">The sequence shown here is derived from an EMBL/GenBank/DDBJ whole genome shotgun (WGS) entry which is preliminary data.</text>
</comment>
<keyword evidence="2" id="KW-0805">Transcription regulation</keyword>
<organism evidence="7 8">
    <name type="scientific">Ilyomonas limi</name>
    <dbReference type="NCBI Taxonomy" id="2575867"/>
    <lineage>
        <taxon>Bacteria</taxon>
        <taxon>Pseudomonadati</taxon>
        <taxon>Bacteroidota</taxon>
        <taxon>Chitinophagia</taxon>
        <taxon>Chitinophagales</taxon>
        <taxon>Chitinophagaceae</taxon>
        <taxon>Ilyomonas</taxon>
    </lineage>
</organism>
<dbReference type="EMBL" id="SZQL01000007">
    <property type="protein sequence ID" value="TKK68650.1"/>
    <property type="molecule type" value="Genomic_DNA"/>
</dbReference>
<reference evidence="7 8" key="1">
    <citation type="submission" date="2019-05" db="EMBL/GenBank/DDBJ databases">
        <title>Panacibacter sp. strain 17mud1-8 Genome sequencing and assembly.</title>
        <authorList>
            <person name="Chhetri G."/>
        </authorList>
    </citation>
    <scope>NUCLEOTIDE SEQUENCE [LARGE SCALE GENOMIC DNA]</scope>
    <source>
        <strain evidence="7 8">17mud1-8</strain>
    </source>
</reference>
<dbReference type="Gene3D" id="1.10.357.10">
    <property type="entry name" value="Tetracycline Repressor, domain 2"/>
    <property type="match status" value="1"/>
</dbReference>
<evidence type="ECO:0000259" key="6">
    <source>
        <dbReference type="PROSITE" id="PS50977"/>
    </source>
</evidence>
<evidence type="ECO:0000313" key="8">
    <source>
        <dbReference type="Proteomes" id="UP000305848"/>
    </source>
</evidence>
<dbReference type="InterPro" id="IPR001647">
    <property type="entry name" value="HTH_TetR"/>
</dbReference>
<name>A0A4U3L1B3_9BACT</name>
<proteinExistence type="predicted"/>
<protein>
    <submittedName>
        <fullName evidence="7">TetR/AcrR family transcriptional regulator</fullName>
    </submittedName>
</protein>
<dbReference type="PANTHER" id="PTHR30055:SF175">
    <property type="entry name" value="HTH-TYPE TRANSCRIPTIONAL REPRESSOR KSTR2"/>
    <property type="match status" value="1"/>
</dbReference>
<evidence type="ECO:0000313" key="7">
    <source>
        <dbReference type="EMBL" id="TKK68650.1"/>
    </source>
</evidence>
<feature type="domain" description="HTH tetR-type" evidence="6">
    <location>
        <begin position="1"/>
        <end position="61"/>
    </location>
</feature>
<keyword evidence="1" id="KW-0678">Repressor</keyword>
<keyword evidence="4" id="KW-0804">Transcription</keyword>
<dbReference type="PANTHER" id="PTHR30055">
    <property type="entry name" value="HTH-TYPE TRANSCRIPTIONAL REGULATOR RUTR"/>
    <property type="match status" value="1"/>
</dbReference>
<evidence type="ECO:0000256" key="2">
    <source>
        <dbReference type="ARBA" id="ARBA00023015"/>
    </source>
</evidence>
<dbReference type="SUPFAM" id="SSF46689">
    <property type="entry name" value="Homeodomain-like"/>
    <property type="match status" value="1"/>
</dbReference>
<feature type="DNA-binding region" description="H-T-H motif" evidence="5">
    <location>
        <begin position="24"/>
        <end position="43"/>
    </location>
</feature>
<dbReference type="InterPro" id="IPR009057">
    <property type="entry name" value="Homeodomain-like_sf"/>
</dbReference>
<evidence type="ECO:0000256" key="3">
    <source>
        <dbReference type="ARBA" id="ARBA00023125"/>
    </source>
</evidence>
<sequence length="206" mass="24174">MEMKERILTKAEELFCRYGIKSVTMDEIANQLGISKKTIYLSFADKDELVLEVFTAYMNESKQHCLHDRQEAENAVHEIFLAMDMTDAMLKALNASILFDLEKYYPDTYKKFKAYKYEFLYNVVSENLKRGIQEELFRADLNVDIITRMRLGTVMLSMNIEMFPPGKYKLVEVEQEIIMHYLYGIATAKGIKLIQKYNSQRQKSKP</sequence>
<keyword evidence="3 5" id="KW-0238">DNA-binding</keyword>
<dbReference type="InterPro" id="IPR036271">
    <property type="entry name" value="Tet_transcr_reg_TetR-rel_C_sf"/>
</dbReference>
<dbReference type="SUPFAM" id="SSF48498">
    <property type="entry name" value="Tetracyclin repressor-like, C-terminal domain"/>
    <property type="match status" value="1"/>
</dbReference>
<keyword evidence="8" id="KW-1185">Reference proteome</keyword>
<dbReference type="PROSITE" id="PS50977">
    <property type="entry name" value="HTH_TETR_2"/>
    <property type="match status" value="1"/>
</dbReference>
<dbReference type="Gene3D" id="1.10.10.60">
    <property type="entry name" value="Homeodomain-like"/>
    <property type="match status" value="1"/>
</dbReference>
<dbReference type="GO" id="GO:0000976">
    <property type="term" value="F:transcription cis-regulatory region binding"/>
    <property type="evidence" value="ECO:0007669"/>
    <property type="project" value="TreeGrafter"/>
</dbReference>
<dbReference type="Proteomes" id="UP000305848">
    <property type="component" value="Unassembled WGS sequence"/>
</dbReference>
<accession>A0A4U3L1B3</accession>
<dbReference type="GO" id="GO:0003700">
    <property type="term" value="F:DNA-binding transcription factor activity"/>
    <property type="evidence" value="ECO:0007669"/>
    <property type="project" value="TreeGrafter"/>
</dbReference>
<dbReference type="OrthoDB" id="881297at2"/>
<evidence type="ECO:0000256" key="1">
    <source>
        <dbReference type="ARBA" id="ARBA00022491"/>
    </source>
</evidence>
<dbReference type="AlphaFoldDB" id="A0A4U3L1B3"/>
<evidence type="ECO:0000256" key="4">
    <source>
        <dbReference type="ARBA" id="ARBA00023163"/>
    </source>
</evidence>
<gene>
    <name evidence="7" type="ORF">FC093_11070</name>
</gene>
<dbReference type="InterPro" id="IPR050109">
    <property type="entry name" value="HTH-type_TetR-like_transc_reg"/>
</dbReference>
<dbReference type="Pfam" id="PF00440">
    <property type="entry name" value="TetR_N"/>
    <property type="match status" value="1"/>
</dbReference>
<evidence type="ECO:0000256" key="5">
    <source>
        <dbReference type="PROSITE-ProRule" id="PRU00335"/>
    </source>
</evidence>
<dbReference type="PRINTS" id="PR00455">
    <property type="entry name" value="HTHTETR"/>
</dbReference>